<proteinExistence type="predicted"/>
<evidence type="ECO:0000313" key="1">
    <source>
        <dbReference type="EMBL" id="CAL7942590.1"/>
    </source>
</evidence>
<sequence>MIVTNKLFTLRQLLQNTRHFCNSAIKRSYDGPGRTIVNIINRRDNIDSQNIILINECIPMGFKLSNDVFVLGPVAIFPETILSWNVGSAKDINEESLSLFTALHPTLDVIVLGLETNYEYGKITEMKKLLIKHNIRVEILHVQQACGIYNFLVSERRYVAAGLIPPLPQKHKLGLKPAKMKELTT</sequence>
<gene>
    <name evidence="1" type="ORF">XYLVIOL_LOCUS5617</name>
</gene>
<dbReference type="InterPro" id="IPR007523">
    <property type="entry name" value="NDUFAF3/AAMDC"/>
</dbReference>
<evidence type="ECO:0008006" key="3">
    <source>
        <dbReference type="Google" id="ProtNLM"/>
    </source>
</evidence>
<reference evidence="1 2" key="1">
    <citation type="submission" date="2024-08" db="EMBL/GenBank/DDBJ databases">
        <authorList>
            <person name="Will J Nash"/>
            <person name="Angela Man"/>
            <person name="Seanna McTaggart"/>
            <person name="Kendall Baker"/>
            <person name="Tom Barker"/>
            <person name="Leah Catchpole"/>
            <person name="Alex Durrant"/>
            <person name="Karim Gharbi"/>
            <person name="Naomi Irish"/>
            <person name="Gemy Kaithakottil"/>
            <person name="Debby Ku"/>
            <person name="Aaliyah Providence"/>
            <person name="Felix Shaw"/>
            <person name="David Swarbreck"/>
            <person name="Chris Watkins"/>
            <person name="Ann M. McCartney"/>
            <person name="Giulio Formenti"/>
            <person name="Alice Mouton"/>
            <person name="Noel Vella"/>
            <person name="Bjorn M von Reumont"/>
            <person name="Adriana Vella"/>
            <person name="Wilfried Haerty"/>
        </authorList>
    </citation>
    <scope>NUCLEOTIDE SEQUENCE [LARGE SCALE GENOMIC DNA]</scope>
</reference>
<dbReference type="Proteomes" id="UP001642520">
    <property type="component" value="Unassembled WGS sequence"/>
</dbReference>
<dbReference type="EMBL" id="CAXAJV020001292">
    <property type="protein sequence ID" value="CAL7942590.1"/>
    <property type="molecule type" value="Genomic_DNA"/>
</dbReference>
<comment type="caution">
    <text evidence="1">The sequence shown here is derived from an EMBL/GenBank/DDBJ whole genome shotgun (WGS) entry which is preliminary data.</text>
</comment>
<dbReference type="PANTHER" id="PTHR21192">
    <property type="entry name" value="NUCLEAR PROTEIN E3-3"/>
    <property type="match status" value="1"/>
</dbReference>
<evidence type="ECO:0000313" key="2">
    <source>
        <dbReference type="Proteomes" id="UP001642520"/>
    </source>
</evidence>
<keyword evidence="2" id="KW-1185">Reference proteome</keyword>
<protein>
    <recommendedName>
        <fullName evidence="3">NADH dehydrogenase [ubiquinone] 1 alpha subcomplex assembly factor 3</fullName>
    </recommendedName>
</protein>
<dbReference type="Pfam" id="PF04430">
    <property type="entry name" value="DUF498"/>
    <property type="match status" value="1"/>
</dbReference>
<accession>A0ABP1NNJ1</accession>
<dbReference type="SUPFAM" id="SSF64076">
    <property type="entry name" value="MTH938-like"/>
    <property type="match status" value="1"/>
</dbReference>
<name>A0ABP1NNJ1_XYLVO</name>
<organism evidence="1 2">
    <name type="scientific">Xylocopa violacea</name>
    <name type="common">Violet carpenter bee</name>
    <name type="synonym">Apis violacea</name>
    <dbReference type="NCBI Taxonomy" id="135666"/>
    <lineage>
        <taxon>Eukaryota</taxon>
        <taxon>Metazoa</taxon>
        <taxon>Ecdysozoa</taxon>
        <taxon>Arthropoda</taxon>
        <taxon>Hexapoda</taxon>
        <taxon>Insecta</taxon>
        <taxon>Pterygota</taxon>
        <taxon>Neoptera</taxon>
        <taxon>Endopterygota</taxon>
        <taxon>Hymenoptera</taxon>
        <taxon>Apocrita</taxon>
        <taxon>Aculeata</taxon>
        <taxon>Apoidea</taxon>
        <taxon>Anthophila</taxon>
        <taxon>Apidae</taxon>
        <taxon>Xylocopa</taxon>
        <taxon>Xylocopa</taxon>
    </lineage>
</organism>
<dbReference type="Gene3D" id="3.40.1230.10">
    <property type="entry name" value="MTH938-like"/>
    <property type="match status" value="1"/>
</dbReference>
<dbReference type="PANTHER" id="PTHR21192:SF2">
    <property type="entry name" value="NADH DEHYDROGENASE [UBIQUINONE] 1 ALPHA SUBCOMPLEX ASSEMBLY FACTOR 3"/>
    <property type="match status" value="1"/>
</dbReference>
<dbReference type="InterPro" id="IPR036748">
    <property type="entry name" value="MTH938-like_sf"/>
</dbReference>